<organism evidence="2 3">
    <name type="scientific">Helicobacter canis</name>
    <dbReference type="NCBI Taxonomy" id="29419"/>
    <lineage>
        <taxon>Bacteria</taxon>
        <taxon>Pseudomonadati</taxon>
        <taxon>Campylobacterota</taxon>
        <taxon>Epsilonproteobacteria</taxon>
        <taxon>Campylobacterales</taxon>
        <taxon>Helicobacteraceae</taxon>
        <taxon>Helicobacter</taxon>
    </lineage>
</organism>
<keyword evidence="1" id="KW-1133">Transmembrane helix</keyword>
<dbReference type="Proteomes" id="UP000254841">
    <property type="component" value="Unassembled WGS sequence"/>
</dbReference>
<feature type="transmembrane region" description="Helical" evidence="1">
    <location>
        <begin position="12"/>
        <end position="34"/>
    </location>
</feature>
<name>A0A377J3Q6_9HELI</name>
<sequence length="279" mass="30947">MRRLLRYELQEHYLPLVVLGAVFAACVFGCVGFSKLDVATITNPTLHDLLGITFGLCIIGAFSAMFLLVVAHIFLMISTFGKSLFGEYGYLLFCLPLGIDTILLAKVLSCFILIGASVCFYSFVGVQALILISNVEILEIFGGLGTLARELLTSFDERSVFIILLSITYILGEILTWLMYILLTLALLNVWRITSYRLVLGLLLFLGICLCGSVISTLLGLLFGVFFHINIDSLSIITQSKVGIDGWLLYTQKLITYLLLSGISYLLARHCIIKKMELE</sequence>
<dbReference type="OrthoDB" id="5328875at2"/>
<reference evidence="2 3" key="1">
    <citation type="submission" date="2018-06" db="EMBL/GenBank/DDBJ databases">
        <authorList>
            <consortium name="Pathogen Informatics"/>
            <person name="Doyle S."/>
        </authorList>
    </citation>
    <scope>NUCLEOTIDE SEQUENCE [LARGE SCALE GENOMIC DNA]</scope>
    <source>
        <strain evidence="2 3">NCTC12410</strain>
    </source>
</reference>
<feature type="transmembrane region" description="Helical" evidence="1">
    <location>
        <begin position="160"/>
        <end position="188"/>
    </location>
</feature>
<dbReference type="PROSITE" id="PS51257">
    <property type="entry name" value="PROKAR_LIPOPROTEIN"/>
    <property type="match status" value="1"/>
</dbReference>
<feature type="transmembrane region" description="Helical" evidence="1">
    <location>
        <begin position="247"/>
        <end position="268"/>
    </location>
</feature>
<dbReference type="AlphaFoldDB" id="A0A377J3Q6"/>
<proteinExistence type="predicted"/>
<feature type="transmembrane region" description="Helical" evidence="1">
    <location>
        <begin position="200"/>
        <end position="227"/>
    </location>
</feature>
<dbReference type="EMBL" id="UGHV01000001">
    <property type="protein sequence ID" value="STO97080.1"/>
    <property type="molecule type" value="Genomic_DNA"/>
</dbReference>
<keyword evidence="1" id="KW-0812">Transmembrane</keyword>
<gene>
    <name evidence="2" type="ORF">NCTC12410_00902</name>
</gene>
<dbReference type="RefSeq" id="WP_115011351.1">
    <property type="nucleotide sequence ID" value="NZ_UGHV01000001.1"/>
</dbReference>
<feature type="transmembrane region" description="Helical" evidence="1">
    <location>
        <begin position="90"/>
        <end position="123"/>
    </location>
</feature>
<keyword evidence="1" id="KW-0472">Membrane</keyword>
<evidence type="ECO:0000256" key="1">
    <source>
        <dbReference type="SAM" id="Phobius"/>
    </source>
</evidence>
<evidence type="ECO:0000313" key="3">
    <source>
        <dbReference type="Proteomes" id="UP000254841"/>
    </source>
</evidence>
<protein>
    <submittedName>
        <fullName evidence="2">Uncharacterized protein</fullName>
    </submittedName>
</protein>
<evidence type="ECO:0000313" key="2">
    <source>
        <dbReference type="EMBL" id="STO97080.1"/>
    </source>
</evidence>
<feature type="transmembrane region" description="Helical" evidence="1">
    <location>
        <begin position="49"/>
        <end position="78"/>
    </location>
</feature>
<accession>A0A377J3Q6</accession>